<dbReference type="eggNOG" id="arCOG02431">
    <property type="taxonomic scope" value="Archaea"/>
</dbReference>
<dbReference type="InterPro" id="IPR052341">
    <property type="entry name" value="LOG_family_nucleotidases"/>
</dbReference>
<evidence type="ECO:0000313" key="1">
    <source>
        <dbReference type="EMBL" id="AIY90749.1"/>
    </source>
</evidence>
<dbReference type="STRING" id="565033.GACE_1719"/>
<dbReference type="PANTHER" id="PTHR43393:SF3">
    <property type="entry name" value="LYSINE DECARBOXYLASE-LIKE PROTEIN"/>
    <property type="match status" value="1"/>
</dbReference>
<dbReference type="NCBIfam" id="TIGR00725">
    <property type="entry name" value="TIGR00725 family protein"/>
    <property type="match status" value="1"/>
</dbReference>
<dbReference type="PANTHER" id="PTHR43393">
    <property type="entry name" value="CYTOKININ RIBOSIDE 5'-MONOPHOSPHATE PHOSPHORIBOHYDROLASE"/>
    <property type="match status" value="1"/>
</dbReference>
<dbReference type="AlphaFoldDB" id="A0A0A7GFE9"/>
<name>A0A0A7GFE9_GEOAI</name>
<dbReference type="InterPro" id="IPR041164">
    <property type="entry name" value="LDcluster4"/>
</dbReference>
<evidence type="ECO:0000313" key="2">
    <source>
        <dbReference type="Proteomes" id="UP000030624"/>
    </source>
</evidence>
<dbReference type="Gene3D" id="3.40.50.450">
    <property type="match status" value="1"/>
</dbReference>
<proteinExistence type="predicted"/>
<dbReference type="HOGENOM" id="CLU_107614_1_0_2"/>
<dbReference type="Pfam" id="PF18306">
    <property type="entry name" value="LDcluster4"/>
    <property type="match status" value="1"/>
</dbReference>
<dbReference type="RefSeq" id="WP_048092690.1">
    <property type="nucleotide sequence ID" value="NZ_CP009552.1"/>
</dbReference>
<protein>
    <recommendedName>
        <fullName evidence="3">TIGR00725 family protein</fullName>
    </recommendedName>
</protein>
<organism evidence="1 2">
    <name type="scientific">Geoglobus acetivorans</name>
    <dbReference type="NCBI Taxonomy" id="565033"/>
    <lineage>
        <taxon>Archaea</taxon>
        <taxon>Methanobacteriati</taxon>
        <taxon>Methanobacteriota</taxon>
        <taxon>Archaeoglobi</taxon>
        <taxon>Archaeoglobales</taxon>
        <taxon>Archaeoglobaceae</taxon>
        <taxon>Geoglobus</taxon>
    </lineage>
</organism>
<dbReference type="SUPFAM" id="SSF102405">
    <property type="entry name" value="MCP/YpsA-like"/>
    <property type="match status" value="1"/>
</dbReference>
<dbReference type="GO" id="GO:0005829">
    <property type="term" value="C:cytosol"/>
    <property type="evidence" value="ECO:0007669"/>
    <property type="project" value="TreeGrafter"/>
</dbReference>
<accession>A0A0A7GFE9</accession>
<dbReference type="EMBL" id="CP009552">
    <property type="protein sequence ID" value="AIY90749.1"/>
    <property type="molecule type" value="Genomic_DNA"/>
</dbReference>
<dbReference type="GeneID" id="24798297"/>
<dbReference type="KEGG" id="gac:GACE_1719"/>
<evidence type="ECO:0008006" key="3">
    <source>
        <dbReference type="Google" id="ProtNLM"/>
    </source>
</evidence>
<sequence length="148" mass="15495">MQIGIIGSGRCYGDICDTAYRIGQLLAENGAVVINGGLGGVMEAVSRGAKSRGGTVIGIIPFKDKKLANRYCDYIIATDMGHARNMVIVHSSDALIAVGGSYGTISEMAIALKEGKRVVAYRPAVKLDGLVLAESPEEAVNLALEGLR</sequence>
<gene>
    <name evidence="1" type="ORF">GACE_1719</name>
</gene>
<reference evidence="1 2" key="1">
    <citation type="journal article" date="2015" name="Appl. Environ. Microbiol.">
        <title>The Geoglobus acetivorans genome: Fe(III) reduction, acetate utilization, autotrophic growth, and degradation of aromatic compounds in a hyperthermophilic archaeon.</title>
        <authorList>
            <person name="Mardanov A.V."/>
            <person name="Slododkina G.B."/>
            <person name="Slobodkin A.I."/>
            <person name="Beletsky A.V."/>
            <person name="Gavrilov S.N."/>
            <person name="Kublanov I.V."/>
            <person name="Bonch-Osmolovskaya E.A."/>
            <person name="Skryabin K.G."/>
            <person name="Ravin N.V."/>
        </authorList>
    </citation>
    <scope>NUCLEOTIDE SEQUENCE [LARGE SCALE GENOMIC DNA]</scope>
    <source>
        <strain evidence="1 2">SBH6</strain>
    </source>
</reference>
<dbReference type="InterPro" id="IPR005268">
    <property type="entry name" value="CHP00725"/>
</dbReference>
<dbReference type="Proteomes" id="UP000030624">
    <property type="component" value="Chromosome"/>
</dbReference>